<reference evidence="2 3" key="1">
    <citation type="submission" date="2019-04" db="EMBL/GenBank/DDBJ databases">
        <title>Friends and foes A comparative genomics studyof 23 Aspergillus species from section Flavi.</title>
        <authorList>
            <consortium name="DOE Joint Genome Institute"/>
            <person name="Kjaerbolling I."/>
            <person name="Vesth T."/>
            <person name="Frisvad J.C."/>
            <person name="Nybo J.L."/>
            <person name="Theobald S."/>
            <person name="Kildgaard S."/>
            <person name="Isbrandt T."/>
            <person name="Kuo A."/>
            <person name="Sato A."/>
            <person name="Lyhne E.K."/>
            <person name="Kogle M.E."/>
            <person name="Wiebenga A."/>
            <person name="Kun R.S."/>
            <person name="Lubbers R.J."/>
            <person name="Makela M.R."/>
            <person name="Barry K."/>
            <person name="Chovatia M."/>
            <person name="Clum A."/>
            <person name="Daum C."/>
            <person name="Haridas S."/>
            <person name="He G."/>
            <person name="LaButti K."/>
            <person name="Lipzen A."/>
            <person name="Mondo S."/>
            <person name="Riley R."/>
            <person name="Salamov A."/>
            <person name="Simmons B.A."/>
            <person name="Magnuson J.K."/>
            <person name="Henrissat B."/>
            <person name="Mortensen U.H."/>
            <person name="Larsen T.O."/>
            <person name="Devries R.P."/>
            <person name="Grigoriev I.V."/>
            <person name="Machida M."/>
            <person name="Baker S.E."/>
            <person name="Andersen M.R."/>
        </authorList>
    </citation>
    <scope>NUCLEOTIDE SEQUENCE [LARGE SCALE GENOMIC DNA]</scope>
    <source>
        <strain evidence="2 3">IBT 29228</strain>
    </source>
</reference>
<sequence>MFIEMGVKHSPPEDPTVKYIKEEAATFVKDLSSRPTTKLTYNMPSEAPTKGSWQFQLNITDETNNKLTIEAFHITIPVGNVETDLFARPKITEGSSDPPENRIQCTVSEPDRFIVTSAISPNRDNHTMLFQVAAKDKTAVFGQLQVTFTGTLNELAGKSNINIKEIPPKEGKDKPEDSRTDLVRNMTIQKK</sequence>
<accession>A0A5N7AU20</accession>
<keyword evidence="3" id="KW-1185">Reference proteome</keyword>
<dbReference type="EMBL" id="ML736341">
    <property type="protein sequence ID" value="KAE8372796.1"/>
    <property type="molecule type" value="Genomic_DNA"/>
</dbReference>
<protein>
    <submittedName>
        <fullName evidence="2">Uncharacterized protein</fullName>
    </submittedName>
</protein>
<feature type="region of interest" description="Disordered" evidence="1">
    <location>
        <begin position="164"/>
        <end position="191"/>
    </location>
</feature>
<evidence type="ECO:0000313" key="2">
    <source>
        <dbReference type="EMBL" id="KAE8372796.1"/>
    </source>
</evidence>
<evidence type="ECO:0000256" key="1">
    <source>
        <dbReference type="SAM" id="MobiDB-lite"/>
    </source>
</evidence>
<name>A0A5N7AU20_9EURO</name>
<gene>
    <name evidence="2" type="ORF">BDV26DRAFT_273401</name>
</gene>
<proteinExistence type="predicted"/>
<organism evidence="2 3">
    <name type="scientific">Aspergillus bertholletiae</name>
    <dbReference type="NCBI Taxonomy" id="1226010"/>
    <lineage>
        <taxon>Eukaryota</taxon>
        <taxon>Fungi</taxon>
        <taxon>Dikarya</taxon>
        <taxon>Ascomycota</taxon>
        <taxon>Pezizomycotina</taxon>
        <taxon>Eurotiomycetes</taxon>
        <taxon>Eurotiomycetidae</taxon>
        <taxon>Eurotiales</taxon>
        <taxon>Aspergillaceae</taxon>
        <taxon>Aspergillus</taxon>
        <taxon>Aspergillus subgen. Circumdati</taxon>
    </lineage>
</organism>
<dbReference type="Proteomes" id="UP000326198">
    <property type="component" value="Unassembled WGS sequence"/>
</dbReference>
<feature type="compositionally biased region" description="Basic and acidic residues" evidence="1">
    <location>
        <begin position="166"/>
        <end position="182"/>
    </location>
</feature>
<dbReference type="AlphaFoldDB" id="A0A5N7AU20"/>
<evidence type="ECO:0000313" key="3">
    <source>
        <dbReference type="Proteomes" id="UP000326198"/>
    </source>
</evidence>